<feature type="region of interest" description="Disordered" evidence="1">
    <location>
        <begin position="49"/>
        <end position="82"/>
    </location>
</feature>
<dbReference type="KEGG" id="pvw:HU752_016960"/>
<proteinExistence type="predicted"/>
<dbReference type="EMBL" id="CP077093">
    <property type="protein sequence ID" value="QXI25668.1"/>
    <property type="molecule type" value="Genomic_DNA"/>
</dbReference>
<dbReference type="Proteomes" id="UP000634530">
    <property type="component" value="Chromosome"/>
</dbReference>
<organism evidence="2 3">
    <name type="scientific">Pseudomonas vanderleydeniana</name>
    <dbReference type="NCBI Taxonomy" id="2745495"/>
    <lineage>
        <taxon>Bacteria</taxon>
        <taxon>Pseudomonadati</taxon>
        <taxon>Pseudomonadota</taxon>
        <taxon>Gammaproteobacteria</taxon>
        <taxon>Pseudomonadales</taxon>
        <taxon>Pseudomonadaceae</taxon>
        <taxon>Pseudomonas</taxon>
    </lineage>
</organism>
<evidence type="ECO:0000313" key="3">
    <source>
        <dbReference type="Proteomes" id="UP000634530"/>
    </source>
</evidence>
<keyword evidence="3" id="KW-1185">Reference proteome</keyword>
<dbReference type="RefSeq" id="WP_186682936.1">
    <property type="nucleotide sequence ID" value="NZ_CP077093.1"/>
</dbReference>
<name>A0A9E6PFV8_9PSED</name>
<gene>
    <name evidence="2" type="ORF">HU752_016960</name>
</gene>
<reference evidence="2 3" key="1">
    <citation type="journal article" date="2020" name="Microorganisms">
        <title>Reliable Identification of Environmental Pseudomonas Isolates Using the rpoD Gene.</title>
        <authorList>
            <consortium name="The Broad Institute Genome Sequencing Platform"/>
            <person name="Girard L."/>
            <person name="Lood C."/>
            <person name="Rokni-Zadeh H."/>
            <person name="van Noort V."/>
            <person name="Lavigne R."/>
            <person name="De Mot R."/>
        </authorList>
    </citation>
    <scope>NUCLEOTIDE SEQUENCE [LARGE SCALE GENOMIC DNA]</scope>
    <source>
        <strain evidence="2 3">RW8P3</strain>
    </source>
</reference>
<sequence length="82" mass="9372">MNVYVEKNAEYNRWWVYMDDWRVDFNTSTEAEQFVERLTTRLNAPHSFERLAGGSPYRGPADAGKARAGLAAQSDRQCAKEA</sequence>
<evidence type="ECO:0000256" key="1">
    <source>
        <dbReference type="SAM" id="MobiDB-lite"/>
    </source>
</evidence>
<dbReference type="AlphaFoldDB" id="A0A9E6PFV8"/>
<accession>A0A9E6PFV8</accession>
<protein>
    <submittedName>
        <fullName evidence="2">Uncharacterized protein</fullName>
    </submittedName>
</protein>
<evidence type="ECO:0000313" key="2">
    <source>
        <dbReference type="EMBL" id="QXI25668.1"/>
    </source>
</evidence>
<feature type="compositionally biased region" description="Low complexity" evidence="1">
    <location>
        <begin position="61"/>
        <end position="72"/>
    </location>
</feature>
<reference evidence="2 3" key="2">
    <citation type="journal article" date="2021" name="Microorganisms">
        <title>The Ever-Expanding Pseudomonas Genus: Description of 43 New Species and Partition of the Pseudomonas putida Group.</title>
        <authorList>
            <person name="Girard L."/>
            <person name="Lood C."/>
            <person name="Hofte M."/>
            <person name="Vandamme P."/>
            <person name="Rokni-Zadeh H."/>
            <person name="van Noort V."/>
            <person name="Lavigne R."/>
            <person name="De Mot R."/>
        </authorList>
    </citation>
    <scope>NUCLEOTIDE SEQUENCE [LARGE SCALE GENOMIC DNA]</scope>
    <source>
        <strain evidence="2 3">RW8P3</strain>
    </source>
</reference>